<gene>
    <name evidence="2" type="ORF">DR999_PMT00781</name>
</gene>
<protein>
    <submittedName>
        <fullName evidence="2">Serine palmitoyltransferase 1</fullName>
    </submittedName>
</protein>
<proteinExistence type="predicted"/>
<sequence length="162" mass="16529">MLCVCWSSIYKPAAAAALGVWERGEGRERGRGKGEGAGGREVPREGGGERGGSSRQRKPAEPEPGALTHTRTRSVSDSGSAVSRSGAGCRAQSHRNSCVPNPRVPQSGTSPPATHPLARPHGGGGRRRDTHAVAQLGAGLDSGALPARGALPPVRGPPLAAR</sequence>
<evidence type="ECO:0000313" key="2">
    <source>
        <dbReference type="EMBL" id="TFK15487.1"/>
    </source>
</evidence>
<organism evidence="2 3">
    <name type="scientific">Platysternon megacephalum</name>
    <name type="common">big-headed turtle</name>
    <dbReference type="NCBI Taxonomy" id="55544"/>
    <lineage>
        <taxon>Eukaryota</taxon>
        <taxon>Metazoa</taxon>
        <taxon>Chordata</taxon>
        <taxon>Craniata</taxon>
        <taxon>Vertebrata</taxon>
        <taxon>Euteleostomi</taxon>
        <taxon>Archelosauria</taxon>
        <taxon>Testudinata</taxon>
        <taxon>Testudines</taxon>
        <taxon>Cryptodira</taxon>
        <taxon>Durocryptodira</taxon>
        <taxon>Testudinoidea</taxon>
        <taxon>Platysternidae</taxon>
        <taxon>Platysternon</taxon>
    </lineage>
</organism>
<accession>A0A4D9EXT1</accession>
<feature type="compositionally biased region" description="Basic and acidic residues" evidence="1">
    <location>
        <begin position="22"/>
        <end position="34"/>
    </location>
</feature>
<name>A0A4D9EXT1_9SAUR</name>
<dbReference type="GO" id="GO:0016740">
    <property type="term" value="F:transferase activity"/>
    <property type="evidence" value="ECO:0007669"/>
    <property type="project" value="UniProtKB-KW"/>
</dbReference>
<feature type="region of interest" description="Disordered" evidence="1">
    <location>
        <begin position="22"/>
        <end position="162"/>
    </location>
</feature>
<feature type="compositionally biased region" description="Polar residues" evidence="1">
    <location>
        <begin position="94"/>
        <end position="112"/>
    </location>
</feature>
<dbReference type="Proteomes" id="UP000297703">
    <property type="component" value="Unassembled WGS sequence"/>
</dbReference>
<comment type="caution">
    <text evidence="2">The sequence shown here is derived from an EMBL/GenBank/DDBJ whole genome shotgun (WGS) entry which is preliminary data.</text>
</comment>
<dbReference type="EMBL" id="QXTE01000004">
    <property type="protein sequence ID" value="TFK15487.1"/>
    <property type="molecule type" value="Genomic_DNA"/>
</dbReference>
<reference evidence="2 3" key="2">
    <citation type="submission" date="2019-04" db="EMBL/GenBank/DDBJ databases">
        <title>The genome sequence of big-headed turtle.</title>
        <authorList>
            <person name="Gong S."/>
        </authorList>
    </citation>
    <scope>NUCLEOTIDE SEQUENCE [LARGE SCALE GENOMIC DNA]</scope>
    <source>
        <strain evidence="2">DO16091913</strain>
        <tissue evidence="2">Muscle</tissue>
    </source>
</reference>
<evidence type="ECO:0000256" key="1">
    <source>
        <dbReference type="SAM" id="MobiDB-lite"/>
    </source>
</evidence>
<keyword evidence="3" id="KW-1185">Reference proteome</keyword>
<dbReference type="AlphaFoldDB" id="A0A4D9EXT1"/>
<evidence type="ECO:0000313" key="3">
    <source>
        <dbReference type="Proteomes" id="UP000297703"/>
    </source>
</evidence>
<reference evidence="2 3" key="1">
    <citation type="submission" date="2019-04" db="EMBL/GenBank/DDBJ databases">
        <title>Draft genome of the big-headed turtle Platysternon megacephalum.</title>
        <authorList>
            <person name="Gong S."/>
        </authorList>
    </citation>
    <scope>NUCLEOTIDE SEQUENCE [LARGE SCALE GENOMIC DNA]</scope>
    <source>
        <strain evidence="2">DO16091913</strain>
        <tissue evidence="2">Muscle</tissue>
    </source>
</reference>
<keyword evidence="2" id="KW-0808">Transferase</keyword>
<feature type="compositionally biased region" description="Low complexity" evidence="1">
    <location>
        <begin position="73"/>
        <end position="91"/>
    </location>
</feature>